<dbReference type="SUPFAM" id="SSF51182">
    <property type="entry name" value="RmlC-like cupins"/>
    <property type="match status" value="1"/>
</dbReference>
<sequence length="189" mass="21850">MIATRSQREKSACCNGRGLKGPMERLLDWISARRPCRLIEGDQGEPYLERYYLLGAFGWHLYLHRFVDSDPDRGLHDHPWGHALSLVLSGGYDEIRALEGDSEQTRVYFRGPGRFNRLRGSDYHRVVLRAGVPAWTLFLHGPRIKGWGFRRGGTVQVMAKDGSEFRHRDWWKYAPTGARIRATARIRSR</sequence>
<dbReference type="InterPro" id="IPR011051">
    <property type="entry name" value="RmlC_Cupin_sf"/>
</dbReference>
<proteinExistence type="predicted"/>
<evidence type="ECO:0008006" key="3">
    <source>
        <dbReference type="Google" id="ProtNLM"/>
    </source>
</evidence>
<organism evidence="1 2">
    <name type="scientific">Thiocapsa marina 5811</name>
    <dbReference type="NCBI Taxonomy" id="768671"/>
    <lineage>
        <taxon>Bacteria</taxon>
        <taxon>Pseudomonadati</taxon>
        <taxon>Pseudomonadota</taxon>
        <taxon>Gammaproteobacteria</taxon>
        <taxon>Chromatiales</taxon>
        <taxon>Chromatiaceae</taxon>
        <taxon>Thiocapsa</taxon>
    </lineage>
</organism>
<dbReference type="STRING" id="768671.ThimaDRAFT_3897"/>
<protein>
    <recommendedName>
        <fullName evidence="3">Cysteine dioxygenase type I</fullName>
    </recommendedName>
</protein>
<name>F9UG44_9GAMM</name>
<keyword evidence="2" id="KW-1185">Reference proteome</keyword>
<evidence type="ECO:0000313" key="1">
    <source>
        <dbReference type="EMBL" id="EGV16770.1"/>
    </source>
</evidence>
<dbReference type="EMBL" id="AFWV01000014">
    <property type="protein sequence ID" value="EGV16770.1"/>
    <property type="molecule type" value="Genomic_DNA"/>
</dbReference>
<dbReference type="AlphaFoldDB" id="F9UG44"/>
<accession>F9UG44</accession>
<dbReference type="eggNOG" id="COG1917">
    <property type="taxonomic scope" value="Bacteria"/>
</dbReference>
<reference evidence="1 2" key="1">
    <citation type="submission" date="2011-06" db="EMBL/GenBank/DDBJ databases">
        <title>The draft genome of Thiocapsa marina 5811.</title>
        <authorList>
            <consortium name="US DOE Joint Genome Institute (JGI-PGF)"/>
            <person name="Lucas S."/>
            <person name="Han J."/>
            <person name="Cheng J.-F."/>
            <person name="Goodwin L."/>
            <person name="Pitluck S."/>
            <person name="Peters L."/>
            <person name="Land M.L."/>
            <person name="Hauser L."/>
            <person name="Vogl K."/>
            <person name="Liu Z."/>
            <person name="Imhoff J."/>
            <person name="Thiel V."/>
            <person name="Frigaard N.-U."/>
            <person name="Bryant D."/>
            <person name="Woyke T.J."/>
        </authorList>
    </citation>
    <scope>NUCLEOTIDE SEQUENCE [LARGE SCALE GENOMIC DNA]</scope>
    <source>
        <strain evidence="1 2">5811</strain>
    </source>
</reference>
<evidence type="ECO:0000313" key="2">
    <source>
        <dbReference type="Proteomes" id="UP000005459"/>
    </source>
</evidence>
<gene>
    <name evidence="1" type="ORF">ThimaDRAFT_3897</name>
</gene>
<dbReference type="Proteomes" id="UP000005459">
    <property type="component" value="Unassembled WGS sequence"/>
</dbReference>